<name>A0A0G2EL42_9PEZI</name>
<dbReference type="Gene3D" id="3.30.1490.10">
    <property type="match status" value="1"/>
</dbReference>
<gene>
    <name evidence="5" type="ORF">SLS55_001522</name>
    <name evidence="6" type="ORF">UCDDS831_g03432</name>
</gene>
<evidence type="ECO:0000256" key="3">
    <source>
        <dbReference type="ARBA" id="ARBA00023274"/>
    </source>
</evidence>
<dbReference type="PANTHER" id="PTHR11758">
    <property type="entry name" value="40S RIBOSOMAL PROTEIN S15A"/>
    <property type="match status" value="1"/>
</dbReference>
<reference evidence="5 8" key="3">
    <citation type="submission" date="2024-02" db="EMBL/GenBank/DDBJ databases">
        <title>De novo assembly and annotation of 12 fungi associated with fruit tree decline syndrome in Ontario, Canada.</title>
        <authorList>
            <person name="Sulman M."/>
            <person name="Ellouze W."/>
            <person name="Ilyukhin E."/>
        </authorList>
    </citation>
    <scope>NUCLEOTIDE SEQUENCE [LARGE SCALE GENOMIC DNA]</scope>
    <source>
        <strain evidence="5 8">FDS-637</strain>
    </source>
</reference>
<dbReference type="GO" id="GO:0006412">
    <property type="term" value="P:translation"/>
    <property type="evidence" value="ECO:0007669"/>
    <property type="project" value="InterPro"/>
</dbReference>
<keyword evidence="3" id="KW-0687">Ribonucleoprotein</keyword>
<evidence type="ECO:0000313" key="5">
    <source>
        <dbReference type="EMBL" id="KAL0262554.1"/>
    </source>
</evidence>
<feature type="region of interest" description="Disordered" evidence="4">
    <location>
        <begin position="48"/>
        <end position="73"/>
    </location>
</feature>
<evidence type="ECO:0000313" key="7">
    <source>
        <dbReference type="Proteomes" id="UP000034182"/>
    </source>
</evidence>
<dbReference type="SUPFAM" id="SSF56047">
    <property type="entry name" value="Ribosomal protein S8"/>
    <property type="match status" value="1"/>
</dbReference>
<dbReference type="InterPro" id="IPR000630">
    <property type="entry name" value="Ribosomal_uS8"/>
</dbReference>
<dbReference type="GO" id="GO:0003735">
    <property type="term" value="F:structural constituent of ribosome"/>
    <property type="evidence" value="ECO:0007669"/>
    <property type="project" value="InterPro"/>
</dbReference>
<dbReference type="Pfam" id="PF00410">
    <property type="entry name" value="Ribosomal_S8"/>
    <property type="match status" value="1"/>
</dbReference>
<dbReference type="Proteomes" id="UP001430584">
    <property type="component" value="Unassembled WGS sequence"/>
</dbReference>
<evidence type="ECO:0000313" key="8">
    <source>
        <dbReference type="Proteomes" id="UP001430584"/>
    </source>
</evidence>
<dbReference type="GeneID" id="92005607"/>
<dbReference type="FunFam" id="3.30.1490.10:FF:000005">
    <property type="entry name" value="Mitochondrial 40S ribosomal protein S8"/>
    <property type="match status" value="1"/>
</dbReference>
<keyword evidence="2 6" id="KW-0689">Ribosomal protein</keyword>
<dbReference type="GO" id="GO:1990904">
    <property type="term" value="C:ribonucleoprotein complex"/>
    <property type="evidence" value="ECO:0007669"/>
    <property type="project" value="UniProtKB-KW"/>
</dbReference>
<evidence type="ECO:0000256" key="4">
    <source>
        <dbReference type="SAM" id="MobiDB-lite"/>
    </source>
</evidence>
<dbReference type="GO" id="GO:0005840">
    <property type="term" value="C:ribosome"/>
    <property type="evidence" value="ECO:0007669"/>
    <property type="project" value="UniProtKB-KW"/>
</dbReference>
<organism evidence="6 7">
    <name type="scientific">Diplodia seriata</name>
    <dbReference type="NCBI Taxonomy" id="420778"/>
    <lineage>
        <taxon>Eukaryota</taxon>
        <taxon>Fungi</taxon>
        <taxon>Dikarya</taxon>
        <taxon>Ascomycota</taxon>
        <taxon>Pezizomycotina</taxon>
        <taxon>Dothideomycetes</taxon>
        <taxon>Dothideomycetes incertae sedis</taxon>
        <taxon>Botryosphaeriales</taxon>
        <taxon>Botryosphaeriaceae</taxon>
        <taxon>Diplodia</taxon>
    </lineage>
</organism>
<dbReference type="AlphaFoldDB" id="A0A0G2EL42"/>
<dbReference type="RefSeq" id="XP_066635583.1">
    <property type="nucleotide sequence ID" value="XM_066773016.1"/>
</dbReference>
<sequence length="195" mass="21228">MSLVHLANICSHLQNASRGRLGLTSIPLTKLHLTLALGLQKQGFISTVQPGGPTPPPTFALRDPPSDGPTDEALAAEPWRAYPSADESAASTTSSEKAAADGIPKNRALQRLWLGLKYWNNEPVLNRMTLVSKPTKRIWLNTEDLGVIVRGYEANQVKGLTRPGECLFVTTDRGVFEARECVEKKLGGMVLCRVL</sequence>
<evidence type="ECO:0000256" key="2">
    <source>
        <dbReference type="ARBA" id="ARBA00022980"/>
    </source>
</evidence>
<evidence type="ECO:0000256" key="1">
    <source>
        <dbReference type="ARBA" id="ARBA00006471"/>
    </source>
</evidence>
<comment type="caution">
    <text evidence="6">The sequence shown here is derived from an EMBL/GenBank/DDBJ whole genome shotgun (WGS) entry which is preliminary data.</text>
</comment>
<dbReference type="Proteomes" id="UP000034182">
    <property type="component" value="Unassembled WGS sequence"/>
</dbReference>
<comment type="similarity">
    <text evidence="1">Belongs to the universal ribosomal protein uS8 family.</text>
</comment>
<reference evidence="6 7" key="2">
    <citation type="submission" date="2015-05" db="EMBL/GenBank/DDBJ databases">
        <title>Distinctive expansion of gene families associated with plant cell wall degradation and secondary metabolism in the genomes of grapevine trunk pathogens.</title>
        <authorList>
            <person name="Lawrence D.P."/>
            <person name="Travadon R."/>
            <person name="Rolshausen P.E."/>
            <person name="Baumgartner K."/>
        </authorList>
    </citation>
    <scope>NUCLEOTIDE SEQUENCE [LARGE SCALE GENOMIC DNA]</scope>
    <source>
        <strain evidence="6">DS831</strain>
    </source>
</reference>
<protein>
    <submittedName>
        <fullName evidence="6">Putative 40s ribosomal protein s8</fullName>
    </submittedName>
</protein>
<evidence type="ECO:0000313" key="6">
    <source>
        <dbReference type="EMBL" id="KKY22846.1"/>
    </source>
</evidence>
<dbReference type="InterPro" id="IPR035987">
    <property type="entry name" value="Ribosomal_uS8_sf"/>
</dbReference>
<keyword evidence="8" id="KW-1185">Reference proteome</keyword>
<proteinExistence type="inferred from homology"/>
<accession>A0A0G2EL42</accession>
<dbReference type="EMBL" id="LAQI01000072">
    <property type="protein sequence ID" value="KKY22846.1"/>
    <property type="molecule type" value="Genomic_DNA"/>
</dbReference>
<reference evidence="6 7" key="1">
    <citation type="submission" date="2015-03" db="EMBL/GenBank/DDBJ databases">
        <authorList>
            <person name="Morales-Cruz A."/>
            <person name="Amrine K.C."/>
            <person name="Cantu D."/>
        </authorList>
    </citation>
    <scope>NUCLEOTIDE SEQUENCE [LARGE SCALE GENOMIC DNA]</scope>
    <source>
        <strain evidence="6">DS831</strain>
    </source>
</reference>
<dbReference type="EMBL" id="JAJVCZ030000002">
    <property type="protein sequence ID" value="KAL0262554.1"/>
    <property type="molecule type" value="Genomic_DNA"/>
</dbReference>